<evidence type="ECO:0000313" key="2">
    <source>
        <dbReference type="EMBL" id="EHN12095.1"/>
    </source>
</evidence>
<name>H0E2I5_9ACTN</name>
<organism evidence="2 3">
    <name type="scientific">Patulibacter medicamentivorans</name>
    <dbReference type="NCBI Taxonomy" id="1097667"/>
    <lineage>
        <taxon>Bacteria</taxon>
        <taxon>Bacillati</taxon>
        <taxon>Actinomycetota</taxon>
        <taxon>Thermoleophilia</taxon>
        <taxon>Solirubrobacterales</taxon>
        <taxon>Patulibacteraceae</taxon>
        <taxon>Patulibacter</taxon>
    </lineage>
</organism>
<comment type="caution">
    <text evidence="2">The sequence shown here is derived from an EMBL/GenBank/DDBJ whole genome shotgun (WGS) entry which is preliminary data.</text>
</comment>
<dbReference type="Proteomes" id="UP000005143">
    <property type="component" value="Unassembled WGS sequence"/>
</dbReference>
<keyword evidence="3" id="KW-1185">Reference proteome</keyword>
<protein>
    <submittedName>
        <fullName evidence="2">Uncharacterized protein</fullName>
    </submittedName>
</protein>
<accession>H0E2I5</accession>
<dbReference type="RefSeq" id="WP_007571591.1">
    <property type="nucleotide sequence ID" value="NZ_AGUD01000046.1"/>
</dbReference>
<gene>
    <name evidence="2" type="ORF">PAI11_09980</name>
</gene>
<evidence type="ECO:0000256" key="1">
    <source>
        <dbReference type="SAM" id="Phobius"/>
    </source>
</evidence>
<dbReference type="EMBL" id="AGUD01000046">
    <property type="protein sequence ID" value="EHN12095.1"/>
    <property type="molecule type" value="Genomic_DNA"/>
</dbReference>
<keyword evidence="1" id="KW-0472">Membrane</keyword>
<sequence length="108" mass="11245">MSIRTGIRGTAALVAVGMLVVAALVPDSASVLLTLAPAVALFALLLSGHYVGEERIARLARAFRARRVRPARATRVARDRPHGLVPRGGRLIASALAVRPPPAAPATL</sequence>
<keyword evidence="1" id="KW-1133">Transmembrane helix</keyword>
<feature type="transmembrane region" description="Helical" evidence="1">
    <location>
        <begin position="31"/>
        <end position="51"/>
    </location>
</feature>
<evidence type="ECO:0000313" key="3">
    <source>
        <dbReference type="Proteomes" id="UP000005143"/>
    </source>
</evidence>
<feature type="transmembrane region" description="Helical" evidence="1">
    <location>
        <begin position="7"/>
        <end position="25"/>
    </location>
</feature>
<proteinExistence type="predicted"/>
<reference evidence="2 3" key="1">
    <citation type="journal article" date="2013" name="Biodegradation">
        <title>Quantitative proteomic analysis of ibuprofen-degrading Patulibacter sp. strain I11.</title>
        <authorList>
            <person name="Almeida B."/>
            <person name="Kjeldal H."/>
            <person name="Lolas I."/>
            <person name="Knudsen A.D."/>
            <person name="Carvalho G."/>
            <person name="Nielsen K.L."/>
            <person name="Barreto Crespo M.T."/>
            <person name="Stensballe A."/>
            <person name="Nielsen J.L."/>
        </authorList>
    </citation>
    <scope>NUCLEOTIDE SEQUENCE [LARGE SCALE GENOMIC DNA]</scope>
    <source>
        <strain evidence="2 3">I11</strain>
    </source>
</reference>
<dbReference type="AlphaFoldDB" id="H0E2I5"/>
<keyword evidence="1" id="KW-0812">Transmembrane</keyword>